<organism evidence="2 3">
    <name type="scientific">Chlamydomonas schloesseri</name>
    <dbReference type="NCBI Taxonomy" id="2026947"/>
    <lineage>
        <taxon>Eukaryota</taxon>
        <taxon>Viridiplantae</taxon>
        <taxon>Chlorophyta</taxon>
        <taxon>core chlorophytes</taxon>
        <taxon>Chlorophyceae</taxon>
        <taxon>CS clade</taxon>
        <taxon>Chlamydomonadales</taxon>
        <taxon>Chlamydomonadaceae</taxon>
        <taxon>Chlamydomonas</taxon>
    </lineage>
</organism>
<feature type="compositionally biased region" description="Basic and acidic residues" evidence="1">
    <location>
        <begin position="434"/>
        <end position="451"/>
    </location>
</feature>
<dbReference type="OrthoDB" id="551415at2759"/>
<sequence>MAAAAATTTSVAGSTLSSSCAVNSDRRTCSGASAAASCRAAAAAAALIAMPTSCWAAAPTAPGPQLLPRHRTPAASAACGRLLLPRMHGGQHGQRSRFALAAISPGDAASTNTSSSASSSSTSSTSKSATARSVAAGPSGDAPSPSRRTPLARLYIDVGVEWADNRVPDVTDLLRLCLDSGKALPLLVQTPPPAAHQNPESAAHGEPMAAAGAATAAVSPVRVRMEQRAAARRRAKVPTTSAAAPPAAGNIATASSRIAEAARAALARCDEPELRAALKQTLNCRPLNYCGAGGKGLEERVLVGSKLRKLLAPFVPKHADSPAQYTIAALDTLSEQQLRAVAQSPGLDWFLQMRDTELHGLTGRADEAWGLAEWQRAAAALRRCGHGRLAALLQGCAQDQAEGGDREEDEEEEGAEDEDQEAEGVEDEDEDEERAMGEEEGKEEGKEDSEKPCSGTDTDEEVEAGNDRKDKVAATQEGAAAGPAVNPRCVAELIASALRALPQPGQRAALRELLGASVRGWHKKRGAWLRAHLPGVRPASGAVSWEPADADSLTEEQLAAVLQAGFVDCFLRLKPLGLQQQLDEGRFSSCVRGAVAGALLGRGCTALSELVRALRLRSEDVGGLAGLDRVLADSGIPLSVAGATAYPGLDERASAAPTYDKSLVYMWVWELPGGGQFAAYCGKQSVGRKYYTTRVIGYYEEGGPGLGELVKHVAVVHAVSHGVKMETRVMPGHGRQDELELAVLRALDFPLQRKDNGDYRLGPEFWRKVGLPPVSLDAIRMQAPRITQRLRELQQSTQQAAASSRLARLLKRSRAWHLSCFLAASTAACAAWWREASTATSTYCPAYAAGLQSSAGAYLPWLLAAAGAWLLTWELLFRVSEERVCALPGGVGYILERRYGCSCILALPLLLPQPSRVVEAAAATAALSAGVQSVKAAGGVRSGRRGGPAPRWAWRWVPLHLGLARRWRQRRFLDGRDVLYVTLSEAISSVDVRYFLAFALRDAAGGGGAGGAGGCLAVPFEALLPHLRLRHLTPLYRALLGHQHQHQRQDERTKQ</sequence>
<gene>
    <name evidence="2" type="ORF">HYH02_011188</name>
</gene>
<dbReference type="AlphaFoldDB" id="A0A835W6L2"/>
<name>A0A835W6L2_9CHLO</name>
<evidence type="ECO:0000256" key="1">
    <source>
        <dbReference type="SAM" id="MobiDB-lite"/>
    </source>
</evidence>
<feature type="region of interest" description="Disordered" evidence="1">
    <location>
        <begin position="109"/>
        <end position="148"/>
    </location>
</feature>
<evidence type="ECO:0000313" key="3">
    <source>
        <dbReference type="Proteomes" id="UP000613740"/>
    </source>
</evidence>
<comment type="caution">
    <text evidence="2">The sequence shown here is derived from an EMBL/GenBank/DDBJ whole genome shotgun (WGS) entry which is preliminary data.</text>
</comment>
<feature type="compositionally biased region" description="Low complexity" evidence="1">
    <location>
        <begin position="109"/>
        <end position="136"/>
    </location>
</feature>
<proteinExistence type="predicted"/>
<reference evidence="2" key="1">
    <citation type="journal article" date="2020" name="bioRxiv">
        <title>Comparative genomics of Chlamydomonas.</title>
        <authorList>
            <person name="Craig R.J."/>
            <person name="Hasan A.R."/>
            <person name="Ness R.W."/>
            <person name="Keightley P.D."/>
        </authorList>
    </citation>
    <scope>NUCLEOTIDE SEQUENCE</scope>
    <source>
        <strain evidence="2">CCAP 11/173</strain>
    </source>
</reference>
<feature type="region of interest" description="Disordered" evidence="1">
    <location>
        <begin position="399"/>
        <end position="467"/>
    </location>
</feature>
<dbReference type="Proteomes" id="UP000613740">
    <property type="component" value="Unassembled WGS sequence"/>
</dbReference>
<evidence type="ECO:0000313" key="2">
    <source>
        <dbReference type="EMBL" id="KAG2437546.1"/>
    </source>
</evidence>
<accession>A0A835W6L2</accession>
<protein>
    <submittedName>
        <fullName evidence="2">Uncharacterized protein</fullName>
    </submittedName>
</protein>
<keyword evidence="3" id="KW-1185">Reference proteome</keyword>
<feature type="compositionally biased region" description="Acidic residues" evidence="1">
    <location>
        <begin position="405"/>
        <end position="433"/>
    </location>
</feature>
<dbReference type="EMBL" id="JAEHOD010000046">
    <property type="protein sequence ID" value="KAG2437546.1"/>
    <property type="molecule type" value="Genomic_DNA"/>
</dbReference>